<organism evidence="3">
    <name type="scientific">viral metagenome</name>
    <dbReference type="NCBI Taxonomy" id="1070528"/>
    <lineage>
        <taxon>unclassified sequences</taxon>
        <taxon>metagenomes</taxon>
        <taxon>organismal metagenomes</taxon>
    </lineage>
</organism>
<keyword evidence="1" id="KW-0175">Coiled coil</keyword>
<dbReference type="AlphaFoldDB" id="A0A6C0IKQ9"/>
<sequence length="355" mass="42551">MEHDNSSKNIQVFEKLPVDMQRYVYKFIDYDTKIEMILDNKEDFMTNKNLYSILTFEQIKKVTNNGLIKKIYCSKNRWSEYNRLHPTLHLSDEIINTFPKSINCTYIDSYGSTVSVKSFHPILYEICDRINRVPYIHNQNKAKQIIDGFRTLRNVRSNALNMINADYLLSKLAYHLLVSLIIYCDVVKKDRIERSRRALAKLTVKKAIREKKKLQQQLENTERAMQQLEEQETENYQTKIQRMGTRFMKENIYMQYVNQGMTLREAKEKLTRDKENKKQDDIWKKVYIKAVKEVTSNRKKQILINEQNEKKQEKERQREEKARKKERKEVRKKVIAYMKIAKEAARVAKGKRNNK</sequence>
<feature type="region of interest" description="Disordered" evidence="2">
    <location>
        <begin position="305"/>
        <end position="330"/>
    </location>
</feature>
<evidence type="ECO:0000313" key="3">
    <source>
        <dbReference type="EMBL" id="QHT93562.1"/>
    </source>
</evidence>
<dbReference type="EMBL" id="MN740208">
    <property type="protein sequence ID" value="QHT93562.1"/>
    <property type="molecule type" value="Genomic_DNA"/>
</dbReference>
<proteinExistence type="predicted"/>
<reference evidence="3" key="1">
    <citation type="journal article" date="2020" name="Nature">
        <title>Giant virus diversity and host interactions through global metagenomics.</title>
        <authorList>
            <person name="Schulz F."/>
            <person name="Roux S."/>
            <person name="Paez-Espino D."/>
            <person name="Jungbluth S."/>
            <person name="Walsh D.A."/>
            <person name="Denef V.J."/>
            <person name="McMahon K.D."/>
            <person name="Konstantinidis K.T."/>
            <person name="Eloe-Fadrosh E.A."/>
            <person name="Kyrpides N.C."/>
            <person name="Woyke T."/>
        </authorList>
    </citation>
    <scope>NUCLEOTIDE SEQUENCE</scope>
    <source>
        <strain evidence="3">GVMAG-M-3300024252-29</strain>
    </source>
</reference>
<protein>
    <submittedName>
        <fullName evidence="3">Uncharacterized protein</fullName>
    </submittedName>
</protein>
<evidence type="ECO:0000256" key="2">
    <source>
        <dbReference type="SAM" id="MobiDB-lite"/>
    </source>
</evidence>
<evidence type="ECO:0000256" key="1">
    <source>
        <dbReference type="SAM" id="Coils"/>
    </source>
</evidence>
<name>A0A6C0IKQ9_9ZZZZ</name>
<feature type="coiled-coil region" evidence="1">
    <location>
        <begin position="197"/>
        <end position="238"/>
    </location>
</feature>
<accession>A0A6C0IKQ9</accession>
<feature type="compositionally biased region" description="Basic and acidic residues" evidence="2">
    <location>
        <begin position="307"/>
        <end position="329"/>
    </location>
</feature>